<proteinExistence type="predicted"/>
<comment type="caution">
    <text evidence="3">The sequence shown here is derived from an EMBL/GenBank/DDBJ whole genome shotgun (WGS) entry which is preliminary data.</text>
</comment>
<name>A0A401YD10_9ACTN</name>
<accession>A0A401YD10</accession>
<keyword evidence="2" id="KW-1133">Transmembrane helix</keyword>
<protein>
    <submittedName>
        <fullName evidence="3">Uncharacterized protein</fullName>
    </submittedName>
</protein>
<evidence type="ECO:0000313" key="3">
    <source>
        <dbReference type="EMBL" id="GCD92452.1"/>
    </source>
</evidence>
<evidence type="ECO:0000256" key="1">
    <source>
        <dbReference type="SAM" id="MobiDB-lite"/>
    </source>
</evidence>
<dbReference type="EMBL" id="BIFH01000013">
    <property type="protein sequence ID" value="GCD92452.1"/>
    <property type="molecule type" value="Genomic_DNA"/>
</dbReference>
<evidence type="ECO:0000256" key="2">
    <source>
        <dbReference type="SAM" id="Phobius"/>
    </source>
</evidence>
<dbReference type="AlphaFoldDB" id="A0A401YD10"/>
<feature type="transmembrane region" description="Helical" evidence="2">
    <location>
        <begin position="24"/>
        <end position="44"/>
    </location>
</feature>
<sequence length="228" mass="22939">MHQNPGNPPPYPPAPPAHPTQPRWAWWVVGIAIPLIGIVVTVVVGGSGSDGDSKAPSANTAPAPEQRNTPPGNGTSGSAAAPSGQTEQSPAGTSGPADRPAKVLFGPGTVTATTSSRYVDLDTSPPLVTPSGKAADLVFGFLFGKPDLVTEGSSPTLAPLPAGGPDPTAADCAEAVRKRGSYLGGELALGSRFCAVTDEGRTAYVKLTSVPAGEAPVRMEVTVWDPAG</sequence>
<feature type="region of interest" description="Disordered" evidence="1">
    <location>
        <begin position="48"/>
        <end position="108"/>
    </location>
</feature>
<feature type="compositionally biased region" description="Polar residues" evidence="1">
    <location>
        <begin position="56"/>
        <end position="92"/>
    </location>
</feature>
<keyword evidence="4" id="KW-1185">Reference proteome</keyword>
<keyword evidence="2" id="KW-0812">Transmembrane</keyword>
<organism evidence="3 4">
    <name type="scientific">Embleya hyalina</name>
    <dbReference type="NCBI Taxonomy" id="516124"/>
    <lineage>
        <taxon>Bacteria</taxon>
        <taxon>Bacillati</taxon>
        <taxon>Actinomycetota</taxon>
        <taxon>Actinomycetes</taxon>
        <taxon>Kitasatosporales</taxon>
        <taxon>Streptomycetaceae</taxon>
        <taxon>Embleya</taxon>
    </lineage>
</organism>
<evidence type="ECO:0000313" key="4">
    <source>
        <dbReference type="Proteomes" id="UP000286931"/>
    </source>
</evidence>
<keyword evidence="2" id="KW-0472">Membrane</keyword>
<gene>
    <name evidence="3" type="ORF">EHYA_00090</name>
</gene>
<dbReference type="Proteomes" id="UP000286931">
    <property type="component" value="Unassembled WGS sequence"/>
</dbReference>
<reference evidence="3 4" key="1">
    <citation type="submission" date="2018-12" db="EMBL/GenBank/DDBJ databases">
        <title>Draft genome sequence of Embleya hyalina NBRC 13850T.</title>
        <authorList>
            <person name="Komaki H."/>
            <person name="Hosoyama A."/>
            <person name="Kimura A."/>
            <person name="Ichikawa N."/>
            <person name="Tamura T."/>
        </authorList>
    </citation>
    <scope>NUCLEOTIDE SEQUENCE [LARGE SCALE GENOMIC DNA]</scope>
    <source>
        <strain evidence="3 4">NBRC 13850</strain>
    </source>
</reference>